<dbReference type="Pfam" id="PF13727">
    <property type="entry name" value="CoA_binding_3"/>
    <property type="match status" value="1"/>
</dbReference>
<feature type="compositionally biased region" description="Basic residues" evidence="1">
    <location>
        <begin position="508"/>
        <end position="537"/>
    </location>
</feature>
<evidence type="ECO:0000313" key="4">
    <source>
        <dbReference type="Proteomes" id="UP000468735"/>
    </source>
</evidence>
<gene>
    <name evidence="3" type="ORF">F8566_10055</name>
</gene>
<dbReference type="EMBL" id="WBMT01000004">
    <property type="protein sequence ID" value="KAB2350136.1"/>
    <property type="molecule type" value="Genomic_DNA"/>
</dbReference>
<keyword evidence="2" id="KW-0472">Membrane</keyword>
<keyword evidence="2" id="KW-0812">Transmembrane</keyword>
<evidence type="ECO:0000313" key="3">
    <source>
        <dbReference type="EMBL" id="KAB2350136.1"/>
    </source>
</evidence>
<evidence type="ECO:0000256" key="2">
    <source>
        <dbReference type="SAM" id="Phobius"/>
    </source>
</evidence>
<sequence length="614" mass="63621">MMALIDGSAMAVSVSVNGGAGLQAWTAAATLICLPAAVGGYRPRRVSAPRQELVAMAAGPFVVVVLITAFLPSDRPDGSANWLAMSVVCSALAGTGRGAFHVALGTYRSRRSSSRTAIVIGSGRNAGPTIQRLLQHRQARLTFVGQVLAGDTSDGPTSHRPVLGTVTDLAQVLDIGNIEVAVLVCDGLPQQERDVAARLCMAAQRETIGPQTSAAPGAADQTHLRHSRRLQPPANDASAARGVLMVAIRLPAFLTQLRQTPPASPARLAKTAPDLAKPIPQSATARSVELAGPGAPVRPGCPAGCSTDLDVPSPVEAVAARSYAVNSALSPAAVGTAASAAGAAALAWGGVIPVVAYTVVRQAQTFAEWFVGSSLAAGSISRLNHTQEDAQFPMVLSLLVVTVTFPRLARASAGDDSGQAKSRVEADLVIVSALRLVATAYRIGSAHVITSCCPGLDGSLRPTPHVPRRCWRSTALAYGAGHTRRLRVRLLRAGEARAAAGGGSCSRPCRHHRARGCSHRRHRSSRPGHRQRHRHHSGGGPAIGRLAIGRPATGCLAIGRLAYWLDPDLLRAVGGDVAKRPPPQCALAPPPRGPRHSSAPTAPPSRSLSPTSLS</sequence>
<feature type="region of interest" description="Disordered" evidence="1">
    <location>
        <begin position="501"/>
        <end position="545"/>
    </location>
</feature>
<proteinExistence type="predicted"/>
<keyword evidence="4" id="KW-1185">Reference proteome</keyword>
<evidence type="ECO:0000256" key="1">
    <source>
        <dbReference type="SAM" id="MobiDB-lite"/>
    </source>
</evidence>
<name>A0A6H9Z878_9ACTN</name>
<dbReference type="AlphaFoldDB" id="A0A6H9Z878"/>
<feature type="region of interest" description="Disordered" evidence="1">
    <location>
        <begin position="211"/>
        <end position="235"/>
    </location>
</feature>
<keyword evidence="2" id="KW-1133">Transmembrane helix</keyword>
<feature type="transmembrane region" description="Helical" evidence="2">
    <location>
        <begin position="83"/>
        <end position="104"/>
    </location>
</feature>
<reference evidence="3 4" key="1">
    <citation type="submission" date="2019-09" db="EMBL/GenBank/DDBJ databases">
        <title>Actinomadura physcomitrii sp. nov., a novel actinomycete isolated from moss [Physcomitrium sphaericum (Ludw) Fuernr].</title>
        <authorList>
            <person name="Zhuang X."/>
            <person name="Liu C."/>
        </authorList>
    </citation>
    <scope>NUCLEOTIDE SEQUENCE [LARGE SCALE GENOMIC DNA]</scope>
    <source>
        <strain evidence="3 4">HMC1</strain>
    </source>
</reference>
<feature type="transmembrane region" description="Helical" evidence="2">
    <location>
        <begin position="53"/>
        <end position="71"/>
    </location>
</feature>
<feature type="region of interest" description="Disordered" evidence="1">
    <location>
        <begin position="576"/>
        <end position="614"/>
    </location>
</feature>
<feature type="compositionally biased region" description="Low complexity" evidence="1">
    <location>
        <begin position="596"/>
        <end position="614"/>
    </location>
</feature>
<accession>A0A6H9Z878</accession>
<organism evidence="3 4">
    <name type="scientific">Actinomadura rudentiformis</name>
    <dbReference type="NCBI Taxonomy" id="359158"/>
    <lineage>
        <taxon>Bacteria</taxon>
        <taxon>Bacillati</taxon>
        <taxon>Actinomycetota</taxon>
        <taxon>Actinomycetes</taxon>
        <taxon>Streptosporangiales</taxon>
        <taxon>Thermomonosporaceae</taxon>
        <taxon>Actinomadura</taxon>
    </lineage>
</organism>
<feature type="compositionally biased region" description="Pro residues" evidence="1">
    <location>
        <begin position="580"/>
        <end position="592"/>
    </location>
</feature>
<protein>
    <submittedName>
        <fullName evidence="3">Uncharacterized protein</fullName>
    </submittedName>
</protein>
<feature type="transmembrane region" description="Helical" evidence="2">
    <location>
        <begin position="20"/>
        <end position="41"/>
    </location>
</feature>
<comment type="caution">
    <text evidence="3">The sequence shown here is derived from an EMBL/GenBank/DDBJ whole genome shotgun (WGS) entry which is preliminary data.</text>
</comment>
<dbReference type="Proteomes" id="UP000468735">
    <property type="component" value="Unassembled WGS sequence"/>
</dbReference>